<dbReference type="GO" id="GO:0009751">
    <property type="term" value="P:response to salicylic acid"/>
    <property type="evidence" value="ECO:0007669"/>
    <property type="project" value="UniProtKB-ARBA"/>
</dbReference>
<keyword evidence="5" id="KW-0862">Zinc</keyword>
<feature type="domain" description="TAZ-type" evidence="8">
    <location>
        <begin position="241"/>
        <end position="339"/>
    </location>
</feature>
<feature type="region of interest" description="Disordered" evidence="6">
    <location>
        <begin position="1"/>
        <end position="34"/>
    </location>
</feature>
<evidence type="ECO:0008006" key="13">
    <source>
        <dbReference type="Google" id="ProtNLM"/>
    </source>
</evidence>
<dbReference type="SUPFAM" id="SSF57933">
    <property type="entry name" value="TAZ domain"/>
    <property type="match status" value="1"/>
</dbReference>
<dbReference type="AlphaFoldDB" id="A0A7J6I3A0"/>
<reference evidence="11 12" key="1">
    <citation type="journal article" date="2020" name="bioRxiv">
        <title>Sequence and annotation of 42 cannabis genomes reveals extensive copy number variation in cannabinoid synthesis and pathogen resistance genes.</title>
        <authorList>
            <person name="Mckernan K.J."/>
            <person name="Helbert Y."/>
            <person name="Kane L.T."/>
            <person name="Ebling H."/>
            <person name="Zhang L."/>
            <person name="Liu B."/>
            <person name="Eaton Z."/>
            <person name="Mclaughlin S."/>
            <person name="Kingan S."/>
            <person name="Baybayan P."/>
            <person name="Concepcion G."/>
            <person name="Jordan M."/>
            <person name="Riva A."/>
            <person name="Barbazuk W."/>
            <person name="Harkins T."/>
        </authorList>
    </citation>
    <scope>NUCLEOTIDE SEQUENCE [LARGE SCALE GENOMIC DNA]</scope>
    <source>
        <strain evidence="11 12">cv. Jamaican Lion 4</strain>
        <strain evidence="10">Father</strain>
        <strain evidence="9">Mother</strain>
        <tissue evidence="10">Leaf</tissue>
    </source>
</reference>
<evidence type="ECO:0000313" key="11">
    <source>
        <dbReference type="Proteomes" id="UP000525078"/>
    </source>
</evidence>
<protein>
    <recommendedName>
        <fullName evidence="13">BTB/POZ and TAZ domain-containing protein 4</fullName>
    </recommendedName>
</protein>
<dbReference type="InterPro" id="IPR011333">
    <property type="entry name" value="SKP1/BTB/POZ_sf"/>
</dbReference>
<proteinExistence type="predicted"/>
<dbReference type="EMBL" id="JAATIQ010000009">
    <property type="protein sequence ID" value="KAF4402042.1"/>
    <property type="molecule type" value="Genomic_DNA"/>
</dbReference>
<dbReference type="Pfam" id="PF00651">
    <property type="entry name" value="BTB"/>
    <property type="match status" value="1"/>
</dbReference>
<dbReference type="Gene3D" id="1.25.40.420">
    <property type="match status" value="1"/>
</dbReference>
<dbReference type="Proteomes" id="UP000525078">
    <property type="component" value="Unassembled WGS sequence"/>
</dbReference>
<dbReference type="PANTHER" id="PTHR46287:SF11">
    <property type="entry name" value="BTB_POZ AND TAZ DOMAIN-CONTAINING PROTEIN 4"/>
    <property type="match status" value="1"/>
</dbReference>
<evidence type="ECO:0000259" key="7">
    <source>
        <dbReference type="PROSITE" id="PS50097"/>
    </source>
</evidence>
<dbReference type="PROSITE" id="PS50097">
    <property type="entry name" value="BTB"/>
    <property type="match status" value="1"/>
</dbReference>
<dbReference type="GO" id="GO:0009725">
    <property type="term" value="P:response to hormone"/>
    <property type="evidence" value="ECO:0007669"/>
    <property type="project" value="UniProtKB-ARBA"/>
</dbReference>
<organism evidence="10 12">
    <name type="scientific">Cannabis sativa</name>
    <name type="common">Hemp</name>
    <name type="synonym">Marijuana</name>
    <dbReference type="NCBI Taxonomy" id="3483"/>
    <lineage>
        <taxon>Eukaryota</taxon>
        <taxon>Viridiplantae</taxon>
        <taxon>Streptophyta</taxon>
        <taxon>Embryophyta</taxon>
        <taxon>Tracheophyta</taxon>
        <taxon>Spermatophyta</taxon>
        <taxon>Magnoliopsida</taxon>
        <taxon>eudicotyledons</taxon>
        <taxon>Gunneridae</taxon>
        <taxon>Pentapetalae</taxon>
        <taxon>rosids</taxon>
        <taxon>fabids</taxon>
        <taxon>Rosales</taxon>
        <taxon>Cannabaceae</taxon>
        <taxon>Cannabis</taxon>
    </lineage>
</organism>
<dbReference type="PROSITE" id="PS50134">
    <property type="entry name" value="ZF_TAZ"/>
    <property type="match status" value="1"/>
</dbReference>
<dbReference type="GO" id="GO:0008270">
    <property type="term" value="F:zinc ion binding"/>
    <property type="evidence" value="ECO:0007669"/>
    <property type="project" value="UniProtKB-KW"/>
</dbReference>
<feature type="domain" description="BTB" evidence="7">
    <location>
        <begin position="65"/>
        <end position="133"/>
    </location>
</feature>
<evidence type="ECO:0000256" key="2">
    <source>
        <dbReference type="ARBA" id="ARBA00022723"/>
    </source>
</evidence>
<dbReference type="SUPFAM" id="SSF54695">
    <property type="entry name" value="POZ domain"/>
    <property type="match status" value="1"/>
</dbReference>
<dbReference type="EMBL" id="JAATIP010000092">
    <property type="protein sequence ID" value="KAF4375131.1"/>
    <property type="molecule type" value="Genomic_DNA"/>
</dbReference>
<sequence>MKMETVVKGGSDPFEKRTCSTPQPPLPPPGPSTTYSKRSVMGGYHCISSATTDLWDRLFDEGYRADVCVHTENGSIIYGHSNVLGMASPVLREMLKQARKHGHQRSISMLGVPSEAVRVFIRFLYSSCYAKEEMDEFALHLLVLSHVYVIPQLKRECERKIEHGLMMINTENVVDIFQLALLCDAPRLSFVCHRMICNNFKSVSATEGWTAMKQSHPVLEKILLEFITDEDHRQKERVRNTKERQVYLQLCEAMEALVHICKDGCRTIGPHDKDFKVNQNPCNFAACKGLESLVRHFSSCKLRVPGGCIHCKRMWQLLELHSRLCADSDVCRVPLCRTFKERSRKQSKKEEIKWNILVEKLLRTKCFLGRPIFSWAITVKSS</sequence>
<dbReference type="InterPro" id="IPR000197">
    <property type="entry name" value="Znf_TAZ"/>
</dbReference>
<keyword evidence="2" id="KW-0479">Metal-binding</keyword>
<evidence type="ECO:0000256" key="1">
    <source>
        <dbReference type="ARBA" id="ARBA00004906"/>
    </source>
</evidence>
<keyword evidence="12" id="KW-1185">Reference proteome</keyword>
<dbReference type="GO" id="GO:0005516">
    <property type="term" value="F:calmodulin binding"/>
    <property type="evidence" value="ECO:0007669"/>
    <property type="project" value="UniProtKB-ARBA"/>
</dbReference>
<dbReference type="Gene3D" id="1.20.1020.10">
    <property type="entry name" value="TAZ domain"/>
    <property type="match status" value="1"/>
</dbReference>
<gene>
    <name evidence="9" type="ORF">F8388_017277</name>
    <name evidence="10" type="ORF">G4B88_017554</name>
</gene>
<comment type="caution">
    <text evidence="10">The sequence shown here is derived from an EMBL/GenBank/DDBJ whole genome shotgun (WGS) entry which is preliminary data.</text>
</comment>
<evidence type="ECO:0000259" key="8">
    <source>
        <dbReference type="PROSITE" id="PS50134"/>
    </source>
</evidence>
<dbReference type="Gene3D" id="3.30.710.10">
    <property type="entry name" value="Potassium Channel Kv1.1, Chain A"/>
    <property type="match status" value="1"/>
</dbReference>
<dbReference type="Pfam" id="PF02135">
    <property type="entry name" value="zf-TAZ"/>
    <property type="match status" value="1"/>
</dbReference>
<evidence type="ECO:0000256" key="6">
    <source>
        <dbReference type="SAM" id="MobiDB-lite"/>
    </source>
</evidence>
<dbReference type="SMART" id="SM00551">
    <property type="entry name" value="ZnF_TAZ"/>
    <property type="match status" value="1"/>
</dbReference>
<evidence type="ECO:0000313" key="9">
    <source>
        <dbReference type="EMBL" id="KAF4375131.1"/>
    </source>
</evidence>
<dbReference type="InterPro" id="IPR000210">
    <property type="entry name" value="BTB/POZ_dom"/>
</dbReference>
<evidence type="ECO:0000313" key="10">
    <source>
        <dbReference type="EMBL" id="KAF4402042.1"/>
    </source>
</evidence>
<accession>A0A7J6I3A0</accession>
<dbReference type="CDD" id="cd14733">
    <property type="entry name" value="BACK"/>
    <property type="match status" value="1"/>
</dbReference>
<dbReference type="GO" id="GO:0006355">
    <property type="term" value="P:regulation of DNA-templated transcription"/>
    <property type="evidence" value="ECO:0007669"/>
    <property type="project" value="UniProtKB-ARBA"/>
</dbReference>
<dbReference type="InterPro" id="IPR044513">
    <property type="entry name" value="BT1/2/3/4/5"/>
</dbReference>
<keyword evidence="3" id="KW-0863">Zinc-finger</keyword>
<dbReference type="GO" id="GO:0042542">
    <property type="term" value="P:response to hydrogen peroxide"/>
    <property type="evidence" value="ECO:0007669"/>
    <property type="project" value="UniProtKB-ARBA"/>
</dbReference>
<dbReference type="FunFam" id="1.25.40.420:FF:000012">
    <property type="entry name" value="BTB/POZ and TAZ domain-containing protein 2"/>
    <property type="match status" value="1"/>
</dbReference>
<name>A0A7J6I3A0_CANSA</name>
<dbReference type="PANTHER" id="PTHR46287">
    <property type="entry name" value="BTB/POZ AND TAZ DOMAIN-CONTAINING PROTEIN 3-RELATED"/>
    <property type="match status" value="1"/>
</dbReference>
<comment type="pathway">
    <text evidence="1">Protein modification; protein ubiquitination.</text>
</comment>
<evidence type="ECO:0000313" key="12">
    <source>
        <dbReference type="Proteomes" id="UP000583929"/>
    </source>
</evidence>
<dbReference type="FunFam" id="1.20.1020.10:FF:000004">
    <property type="entry name" value="BTB/POZ and TAZ domain-containing protein 2"/>
    <property type="match status" value="1"/>
</dbReference>
<evidence type="ECO:0000256" key="5">
    <source>
        <dbReference type="ARBA" id="ARBA00022833"/>
    </source>
</evidence>
<keyword evidence="4" id="KW-0833">Ubl conjugation pathway</keyword>
<dbReference type="InterPro" id="IPR035898">
    <property type="entry name" value="TAZ_dom_sf"/>
</dbReference>
<feature type="compositionally biased region" description="Pro residues" evidence="6">
    <location>
        <begin position="22"/>
        <end position="31"/>
    </location>
</feature>
<evidence type="ECO:0000256" key="3">
    <source>
        <dbReference type="ARBA" id="ARBA00022771"/>
    </source>
</evidence>
<evidence type="ECO:0000256" key="4">
    <source>
        <dbReference type="ARBA" id="ARBA00022786"/>
    </source>
</evidence>
<dbReference type="Proteomes" id="UP000583929">
    <property type="component" value="Unassembled WGS sequence"/>
</dbReference>
<dbReference type="SMART" id="SM00225">
    <property type="entry name" value="BTB"/>
    <property type="match status" value="1"/>
</dbReference>